<dbReference type="HAMAP" id="MF_00274">
    <property type="entry name" value="DNA_YbaB_EbfC"/>
    <property type="match status" value="1"/>
</dbReference>
<dbReference type="Proteomes" id="UP000653127">
    <property type="component" value="Unassembled WGS sequence"/>
</dbReference>
<keyword evidence="1 2" id="KW-0238">DNA-binding</keyword>
<evidence type="ECO:0000313" key="5">
    <source>
        <dbReference type="Proteomes" id="UP000653127"/>
    </source>
</evidence>
<comment type="subcellular location">
    <subcellularLocation>
        <location evidence="2">Cytoplasm</location>
        <location evidence="2">Nucleoid</location>
    </subcellularLocation>
</comment>
<dbReference type="GO" id="GO:0003677">
    <property type="term" value="F:DNA binding"/>
    <property type="evidence" value="ECO:0007669"/>
    <property type="project" value="UniProtKB-UniRule"/>
</dbReference>
<sequence length="115" mass="12475">MKARLPQGYGGGPGNMQQMIRQAQKIQDEMAKKSAELEQTETTITSGGGAVEVVITGKKVIKELRIKPEVVDPEDIEMLQDLIIAAVNEAVRTVEEVANKEMERISGGLNVPGML</sequence>
<dbReference type="PANTHER" id="PTHR33449">
    <property type="entry name" value="NUCLEOID-ASSOCIATED PROTEIN YBAB"/>
    <property type="match status" value="1"/>
</dbReference>
<dbReference type="EMBL" id="JACRST010000002">
    <property type="protein sequence ID" value="MBC8545809.1"/>
    <property type="molecule type" value="Genomic_DNA"/>
</dbReference>
<keyword evidence="3" id="KW-0175">Coiled coil</keyword>
<evidence type="ECO:0000256" key="3">
    <source>
        <dbReference type="SAM" id="Coils"/>
    </source>
</evidence>
<dbReference type="PIRSF" id="PIRSF004555">
    <property type="entry name" value="UCP004555"/>
    <property type="match status" value="1"/>
</dbReference>
<dbReference type="NCBIfam" id="TIGR00103">
    <property type="entry name" value="DNA_YbaB_EbfC"/>
    <property type="match status" value="1"/>
</dbReference>
<feature type="coiled-coil region" evidence="3">
    <location>
        <begin position="16"/>
        <end position="43"/>
    </location>
</feature>
<comment type="subunit">
    <text evidence="2">Homodimer.</text>
</comment>
<dbReference type="InterPro" id="IPR036894">
    <property type="entry name" value="YbaB-like_sf"/>
</dbReference>
<keyword evidence="5" id="KW-1185">Reference proteome</keyword>
<protein>
    <recommendedName>
        <fullName evidence="2">Nucleoid-associated protein H8711_02500</fullName>
    </recommendedName>
</protein>
<comment type="function">
    <text evidence="2">Binds to DNA and alters its conformation. May be involved in regulation of gene expression, nucleoid organization and DNA protection.</text>
</comment>
<dbReference type="InterPro" id="IPR004401">
    <property type="entry name" value="YbaB/EbfC"/>
</dbReference>
<dbReference type="PANTHER" id="PTHR33449:SF1">
    <property type="entry name" value="NUCLEOID-ASSOCIATED PROTEIN YBAB"/>
    <property type="match status" value="1"/>
</dbReference>
<dbReference type="GO" id="GO:0043590">
    <property type="term" value="C:bacterial nucleoid"/>
    <property type="evidence" value="ECO:0007669"/>
    <property type="project" value="UniProtKB-UniRule"/>
</dbReference>
<gene>
    <name evidence="4" type="ORF">H8711_02500</name>
</gene>
<dbReference type="Gene3D" id="3.30.1310.10">
    <property type="entry name" value="Nucleoid-associated protein YbaB-like domain"/>
    <property type="match status" value="1"/>
</dbReference>
<accession>A0A926I2Z6</accession>
<dbReference type="SUPFAM" id="SSF82607">
    <property type="entry name" value="YbaB-like"/>
    <property type="match status" value="1"/>
</dbReference>
<evidence type="ECO:0000313" key="4">
    <source>
        <dbReference type="EMBL" id="MBC8545809.1"/>
    </source>
</evidence>
<name>A0A926I2Z6_9FIRM</name>
<keyword evidence="2" id="KW-0963">Cytoplasm</keyword>
<evidence type="ECO:0000256" key="2">
    <source>
        <dbReference type="HAMAP-Rule" id="MF_00274"/>
    </source>
</evidence>
<reference evidence="4" key="1">
    <citation type="submission" date="2020-08" db="EMBL/GenBank/DDBJ databases">
        <title>Genome public.</title>
        <authorList>
            <person name="Liu C."/>
            <person name="Sun Q."/>
        </authorList>
    </citation>
    <scope>NUCLEOTIDE SEQUENCE</scope>
    <source>
        <strain evidence="4">NSJ-31</strain>
    </source>
</reference>
<dbReference type="GO" id="GO:0005829">
    <property type="term" value="C:cytosol"/>
    <property type="evidence" value="ECO:0007669"/>
    <property type="project" value="TreeGrafter"/>
</dbReference>
<comment type="caution">
    <text evidence="4">The sequence shown here is derived from an EMBL/GenBank/DDBJ whole genome shotgun (WGS) entry which is preliminary data.</text>
</comment>
<proteinExistence type="inferred from homology"/>
<dbReference type="AlphaFoldDB" id="A0A926I2Z6"/>
<evidence type="ECO:0000256" key="1">
    <source>
        <dbReference type="ARBA" id="ARBA00023125"/>
    </source>
</evidence>
<comment type="similarity">
    <text evidence="2">Belongs to the YbaB/EbfC family.</text>
</comment>
<dbReference type="RefSeq" id="WP_249281965.1">
    <property type="nucleotide sequence ID" value="NZ_JACRST010000002.1"/>
</dbReference>
<dbReference type="Pfam" id="PF02575">
    <property type="entry name" value="YbaB_DNA_bd"/>
    <property type="match status" value="1"/>
</dbReference>
<organism evidence="4 5">
    <name type="scientific">Ligaoa zhengdingensis</name>
    <dbReference type="NCBI Taxonomy" id="2763658"/>
    <lineage>
        <taxon>Bacteria</taxon>
        <taxon>Bacillati</taxon>
        <taxon>Bacillota</taxon>
        <taxon>Clostridia</taxon>
        <taxon>Eubacteriales</taxon>
        <taxon>Oscillospiraceae</taxon>
        <taxon>Ligaoa</taxon>
    </lineage>
</organism>